<keyword evidence="4" id="KW-1185">Reference proteome</keyword>
<evidence type="ECO:0000313" key="3">
    <source>
        <dbReference type="EMBL" id="CUG90240.1"/>
    </source>
</evidence>
<keyword evidence="2" id="KW-0472">Membrane</keyword>
<proteinExistence type="predicted"/>
<organism evidence="3 4">
    <name type="scientific">Bodo saltans</name>
    <name type="common">Flagellated protozoan</name>
    <dbReference type="NCBI Taxonomy" id="75058"/>
    <lineage>
        <taxon>Eukaryota</taxon>
        <taxon>Discoba</taxon>
        <taxon>Euglenozoa</taxon>
        <taxon>Kinetoplastea</taxon>
        <taxon>Metakinetoplastina</taxon>
        <taxon>Eubodonida</taxon>
        <taxon>Bodonidae</taxon>
        <taxon>Bodo</taxon>
    </lineage>
</organism>
<evidence type="ECO:0000256" key="2">
    <source>
        <dbReference type="SAM" id="Phobius"/>
    </source>
</evidence>
<name>A0A0S4JJ95_BODSA</name>
<protein>
    <submittedName>
        <fullName evidence="3">Transmembrane protein, putative</fullName>
    </submittedName>
</protein>
<gene>
    <name evidence="3" type="ORF">BSAL_25695</name>
</gene>
<feature type="transmembrane region" description="Helical" evidence="2">
    <location>
        <begin position="155"/>
        <end position="176"/>
    </location>
</feature>
<reference evidence="4" key="1">
    <citation type="submission" date="2015-09" db="EMBL/GenBank/DDBJ databases">
        <authorList>
            <consortium name="Pathogen Informatics"/>
        </authorList>
    </citation>
    <scope>NUCLEOTIDE SEQUENCE [LARGE SCALE GENOMIC DNA]</scope>
    <source>
        <strain evidence="4">Lake Konstanz</strain>
    </source>
</reference>
<feature type="region of interest" description="Disordered" evidence="1">
    <location>
        <begin position="186"/>
        <end position="209"/>
    </location>
</feature>
<dbReference type="Proteomes" id="UP000051952">
    <property type="component" value="Unassembled WGS sequence"/>
</dbReference>
<dbReference type="VEuPathDB" id="TriTrypDB:BSAL_25695"/>
<dbReference type="EMBL" id="CYKH01001805">
    <property type="protein sequence ID" value="CUG90240.1"/>
    <property type="molecule type" value="Genomic_DNA"/>
</dbReference>
<evidence type="ECO:0000313" key="4">
    <source>
        <dbReference type="Proteomes" id="UP000051952"/>
    </source>
</evidence>
<dbReference type="AlphaFoldDB" id="A0A0S4JJ95"/>
<sequence>MNDAALSYFADACQHGLVSLCSADQFQCPAGAVQRLCHNASAIGEGSVNGWQSLALLLEETFLNSYILSDAVCNASRNRMCSITECAMYCSADSQSKNDSIALVDFMDAYSVSMNVIVIDFFPSYANCSALSESLLSPEIHGTLCNELTPQLEGISSLFVFLSSLSIAALILLALANNRYQKLEQNVDEPTPPQPTIVEDAEGEPPRSISSTSITYWGRLQGDRESVSDARVLYGTGVNRLGYPSREEPFLGLVIGSSATSRATSYGSVQRER</sequence>
<evidence type="ECO:0000256" key="1">
    <source>
        <dbReference type="SAM" id="MobiDB-lite"/>
    </source>
</evidence>
<accession>A0A0S4JJ95</accession>
<keyword evidence="2" id="KW-1133">Transmembrane helix</keyword>
<keyword evidence="2 3" id="KW-0812">Transmembrane</keyword>